<evidence type="ECO:0000313" key="1">
    <source>
        <dbReference type="EMBL" id="CAF4572134.1"/>
    </source>
</evidence>
<evidence type="ECO:0000313" key="2">
    <source>
        <dbReference type="Proteomes" id="UP000681967"/>
    </source>
</evidence>
<gene>
    <name evidence="1" type="ORF">BYL167_LOCUS38953</name>
</gene>
<name>A0A8S2YNX5_9BILA</name>
<comment type="caution">
    <text evidence="1">The sequence shown here is derived from an EMBL/GenBank/DDBJ whole genome shotgun (WGS) entry which is preliminary data.</text>
</comment>
<proteinExistence type="predicted"/>
<feature type="non-terminal residue" evidence="1">
    <location>
        <position position="58"/>
    </location>
</feature>
<protein>
    <submittedName>
        <fullName evidence="1">Uncharacterized protein</fullName>
    </submittedName>
</protein>
<dbReference type="EMBL" id="CAJOBH010092512">
    <property type="protein sequence ID" value="CAF4572134.1"/>
    <property type="molecule type" value="Genomic_DNA"/>
</dbReference>
<dbReference type="Proteomes" id="UP000681967">
    <property type="component" value="Unassembled WGS sequence"/>
</dbReference>
<dbReference type="AlphaFoldDB" id="A0A8S2YNX5"/>
<accession>A0A8S2YNX5</accession>
<organism evidence="1 2">
    <name type="scientific">Rotaria magnacalcarata</name>
    <dbReference type="NCBI Taxonomy" id="392030"/>
    <lineage>
        <taxon>Eukaryota</taxon>
        <taxon>Metazoa</taxon>
        <taxon>Spiralia</taxon>
        <taxon>Gnathifera</taxon>
        <taxon>Rotifera</taxon>
        <taxon>Eurotatoria</taxon>
        <taxon>Bdelloidea</taxon>
        <taxon>Philodinida</taxon>
        <taxon>Philodinidae</taxon>
        <taxon>Rotaria</taxon>
    </lineage>
</organism>
<sequence length="58" mass="6551">MYAIDQHGLTLWKTQIVSRDEINQYNLISNCLAFNAETNIIHVLVSSSSIDQGKRLST</sequence>
<reference evidence="1" key="1">
    <citation type="submission" date="2021-02" db="EMBL/GenBank/DDBJ databases">
        <authorList>
            <person name="Nowell W R."/>
        </authorList>
    </citation>
    <scope>NUCLEOTIDE SEQUENCE</scope>
</reference>